<dbReference type="AlphaFoldDB" id="A0A4Q2M453"/>
<name>A0A4Q2M453_9MICO</name>
<keyword evidence="4" id="KW-1185">Reference proteome</keyword>
<comment type="caution">
    <text evidence="3">The sequence shown here is derived from an EMBL/GenBank/DDBJ whole genome shotgun (WGS) entry which is preliminary data.</text>
</comment>
<organism evidence="3 4">
    <name type="scientific">Agromyces atrinae</name>
    <dbReference type="NCBI Taxonomy" id="592376"/>
    <lineage>
        <taxon>Bacteria</taxon>
        <taxon>Bacillati</taxon>
        <taxon>Actinomycetota</taxon>
        <taxon>Actinomycetes</taxon>
        <taxon>Micrococcales</taxon>
        <taxon>Microbacteriaceae</taxon>
        <taxon>Agromyces</taxon>
    </lineage>
</organism>
<dbReference type="OrthoDB" id="6463253at2"/>
<feature type="transmembrane region" description="Helical" evidence="1">
    <location>
        <begin position="12"/>
        <end position="30"/>
    </location>
</feature>
<feature type="transmembrane region" description="Helical" evidence="1">
    <location>
        <begin position="142"/>
        <end position="161"/>
    </location>
</feature>
<accession>A0A4Q2M453</accession>
<evidence type="ECO:0000313" key="5">
    <source>
        <dbReference type="Proteomes" id="UP000581087"/>
    </source>
</evidence>
<proteinExistence type="predicted"/>
<reference evidence="3 4" key="1">
    <citation type="submission" date="2019-01" db="EMBL/GenBank/DDBJ databases">
        <title>Agromyces.</title>
        <authorList>
            <person name="Li J."/>
        </authorList>
    </citation>
    <scope>NUCLEOTIDE SEQUENCE [LARGE SCALE GENOMIC DNA]</scope>
    <source>
        <strain evidence="3 4">DSM 23870</strain>
    </source>
</reference>
<evidence type="ECO:0000256" key="1">
    <source>
        <dbReference type="SAM" id="Phobius"/>
    </source>
</evidence>
<dbReference type="PANTHER" id="PTHR34821">
    <property type="entry name" value="INNER MEMBRANE PROTEIN YDCZ"/>
    <property type="match status" value="1"/>
</dbReference>
<gene>
    <name evidence="2" type="ORF">BJ972_003141</name>
    <name evidence="3" type="ORF">ESP50_12375</name>
</gene>
<evidence type="ECO:0000313" key="4">
    <source>
        <dbReference type="Proteomes" id="UP000292686"/>
    </source>
</evidence>
<keyword evidence="1" id="KW-0472">Membrane</keyword>
<evidence type="ECO:0000313" key="3">
    <source>
        <dbReference type="EMBL" id="RXZ85997.1"/>
    </source>
</evidence>
<dbReference type="EMBL" id="JACCBI010000001">
    <property type="protein sequence ID" value="NYD68622.1"/>
    <property type="molecule type" value="Genomic_DNA"/>
</dbReference>
<dbReference type="Proteomes" id="UP000292686">
    <property type="component" value="Unassembled WGS sequence"/>
</dbReference>
<feature type="transmembrane region" description="Helical" evidence="1">
    <location>
        <begin position="262"/>
        <end position="282"/>
    </location>
</feature>
<feature type="transmembrane region" description="Helical" evidence="1">
    <location>
        <begin position="109"/>
        <end position="130"/>
    </location>
</feature>
<protein>
    <submittedName>
        <fullName evidence="3">DMT family transporter</fullName>
    </submittedName>
    <submittedName>
        <fullName evidence="2">Transporter family-2 protein</fullName>
    </submittedName>
</protein>
<keyword evidence="1" id="KW-1133">Transmembrane helix</keyword>
<reference evidence="2 5" key="2">
    <citation type="submission" date="2020-07" db="EMBL/GenBank/DDBJ databases">
        <title>Sequencing the genomes of 1000 actinobacteria strains.</title>
        <authorList>
            <person name="Klenk H.-P."/>
        </authorList>
    </citation>
    <scope>NUCLEOTIDE SEQUENCE [LARGE SCALE GENOMIC DNA]</scope>
    <source>
        <strain evidence="2 5">DSM 23870</strain>
    </source>
</reference>
<dbReference type="InterPro" id="IPR006750">
    <property type="entry name" value="YdcZ"/>
</dbReference>
<dbReference type="EMBL" id="SDPM01000006">
    <property type="protein sequence ID" value="RXZ85997.1"/>
    <property type="molecule type" value="Genomic_DNA"/>
</dbReference>
<feature type="transmembrane region" description="Helical" evidence="1">
    <location>
        <begin position="167"/>
        <end position="187"/>
    </location>
</feature>
<feature type="transmembrane region" description="Helical" evidence="1">
    <location>
        <begin position="235"/>
        <end position="255"/>
    </location>
</feature>
<keyword evidence="1" id="KW-0812">Transmembrane</keyword>
<feature type="transmembrane region" description="Helical" evidence="1">
    <location>
        <begin position="84"/>
        <end position="103"/>
    </location>
</feature>
<feature type="transmembrane region" description="Helical" evidence="1">
    <location>
        <begin position="199"/>
        <end position="223"/>
    </location>
</feature>
<feature type="transmembrane region" description="Helical" evidence="1">
    <location>
        <begin position="288"/>
        <end position="310"/>
    </location>
</feature>
<dbReference type="Proteomes" id="UP000581087">
    <property type="component" value="Unassembled WGS sequence"/>
</dbReference>
<evidence type="ECO:0000313" key="2">
    <source>
        <dbReference type="EMBL" id="NYD68622.1"/>
    </source>
</evidence>
<dbReference type="PANTHER" id="PTHR34821:SF2">
    <property type="entry name" value="INNER MEMBRANE PROTEIN YDCZ"/>
    <property type="match status" value="1"/>
</dbReference>
<feature type="transmembrane region" description="Helical" evidence="1">
    <location>
        <begin position="42"/>
        <end position="63"/>
    </location>
</feature>
<sequence>MENSSRHVPLWIPLLLAGIGGVLVSIQSRINGELSVRLDDGFAASAISFGSGFLILCVAMAVSPYGRRGVGLAVAAVRSGELRWWMLLGGLAGALFVLAQGLSAPVLGVALFTVAIVAGQAGGGLVFDRLGLGPGGPRPVTVNRAVGSVLALVAVFIAVAPRLGEPAALGAVIMPLIAGCGMAWQQAVNGRVRVSSTSALAATFGNFLFGTIALVVAFLIHSLVTSWPSALPTEWWLYVGGAIGCVFIAASAVLVRFTGVLLLGLAMLAGQLVGAVALDLVAPLGASVSLVAEIATISGAVVAFIAVLVASASRRRPAGR</sequence>
<dbReference type="RefSeq" id="WP_129175597.1">
    <property type="nucleotide sequence ID" value="NZ_JACCBI010000001.1"/>
</dbReference>
<dbReference type="Pfam" id="PF04657">
    <property type="entry name" value="DMT_YdcZ"/>
    <property type="match status" value="2"/>
</dbReference>
<dbReference type="GO" id="GO:0005886">
    <property type="term" value="C:plasma membrane"/>
    <property type="evidence" value="ECO:0007669"/>
    <property type="project" value="TreeGrafter"/>
</dbReference>